<gene>
    <name evidence="1" type="ORF">CFter6_2720</name>
</gene>
<reference evidence="1 2" key="1">
    <citation type="submission" date="2015-11" db="EMBL/GenBank/DDBJ databases">
        <title>Exploring the genomic traits of fungus-feeding bacterial genus Collimonas.</title>
        <authorList>
            <person name="Song C."/>
            <person name="Schmidt R."/>
            <person name="de Jager V."/>
            <person name="Krzyzanowska D."/>
            <person name="Jongedijk E."/>
            <person name="Cankar K."/>
            <person name="Beekwilder J."/>
            <person name="van Veen A."/>
            <person name="de Boer W."/>
            <person name="van Veen J.A."/>
            <person name="Garbeva P."/>
        </authorList>
    </citation>
    <scope>NUCLEOTIDE SEQUENCE [LARGE SCALE GENOMIC DNA]</scope>
    <source>
        <strain evidence="1 2">Ter6</strain>
    </source>
</reference>
<dbReference type="AlphaFoldDB" id="A0A127PC71"/>
<dbReference type="EMBL" id="CP013232">
    <property type="protein sequence ID" value="AMO95388.1"/>
    <property type="molecule type" value="Genomic_DNA"/>
</dbReference>
<sequence length="64" mass="7189">MPFKYLGKQDSGKGWTVFLEKNDNTFIVSASDIIGDDYKVVAITASTITFEYLPTHEQSSLQIE</sequence>
<dbReference type="PATRIC" id="fig|158899.10.peg.2712"/>
<protein>
    <submittedName>
        <fullName evidence="1">Uncharacterized protein</fullName>
    </submittedName>
</protein>
<evidence type="ECO:0000313" key="1">
    <source>
        <dbReference type="EMBL" id="AMO95388.1"/>
    </source>
</evidence>
<name>A0A127PC71_9BURK</name>
<evidence type="ECO:0000313" key="2">
    <source>
        <dbReference type="Proteomes" id="UP000072421"/>
    </source>
</evidence>
<organism evidence="1">
    <name type="scientific">Collimonas fungivorans</name>
    <dbReference type="NCBI Taxonomy" id="158899"/>
    <lineage>
        <taxon>Bacteria</taxon>
        <taxon>Pseudomonadati</taxon>
        <taxon>Pseudomonadota</taxon>
        <taxon>Betaproteobacteria</taxon>
        <taxon>Burkholderiales</taxon>
        <taxon>Oxalobacteraceae</taxon>
        <taxon>Collimonas</taxon>
    </lineage>
</organism>
<dbReference type="Proteomes" id="UP000072421">
    <property type="component" value="Chromosome"/>
</dbReference>
<accession>A0A127PC71</accession>
<proteinExistence type="predicted"/>